<gene>
    <name evidence="2" type="ORF">RHSIM_Rhsim07G0052800</name>
</gene>
<sequence>MAFFSAIFSCFLPSSPSRVSDDSGSQKAKGPSSGKGERNPKSSGAPIIVSYIPAKSYLSRFHLRSYSYQTDISKLILEEKKEVKTVQWCPSRLFLVASFHRHRHESLMILVAKMQRGVPRENKKETQKRLGLRLSFRIFPLTLSSPACSKLKCINERSYSYQQIFPSLFEKKPTKKLKKDTMGFFSAIVSCFLPSRPPGTSDDSRSKKEKADPSSGKGERKSKSSQAPIVVSYFPVNSQPSRL</sequence>
<evidence type="ECO:0000256" key="1">
    <source>
        <dbReference type="SAM" id="MobiDB-lite"/>
    </source>
</evidence>
<evidence type="ECO:0000313" key="2">
    <source>
        <dbReference type="EMBL" id="KAF7137993.1"/>
    </source>
</evidence>
<evidence type="ECO:0000313" key="3">
    <source>
        <dbReference type="Proteomes" id="UP000626092"/>
    </source>
</evidence>
<feature type="region of interest" description="Disordered" evidence="1">
    <location>
        <begin position="195"/>
        <end position="243"/>
    </location>
</feature>
<proteinExistence type="predicted"/>
<dbReference type="PANTHER" id="PTHR37748:SF1">
    <property type="entry name" value="PROTEIN, PUTATIVE-RELATED"/>
    <property type="match status" value="1"/>
</dbReference>
<keyword evidence="3" id="KW-1185">Reference proteome</keyword>
<name>A0A834GN93_RHOSS</name>
<dbReference type="AlphaFoldDB" id="A0A834GN93"/>
<accession>A0A834GN93</accession>
<feature type="compositionally biased region" description="Basic and acidic residues" evidence="1">
    <location>
        <begin position="202"/>
        <end position="222"/>
    </location>
</feature>
<protein>
    <submittedName>
        <fullName evidence="2">Uncharacterized protein</fullName>
    </submittedName>
</protein>
<feature type="region of interest" description="Disordered" evidence="1">
    <location>
        <begin position="14"/>
        <end position="42"/>
    </location>
</feature>
<organism evidence="2 3">
    <name type="scientific">Rhododendron simsii</name>
    <name type="common">Sims's rhododendron</name>
    <dbReference type="NCBI Taxonomy" id="118357"/>
    <lineage>
        <taxon>Eukaryota</taxon>
        <taxon>Viridiplantae</taxon>
        <taxon>Streptophyta</taxon>
        <taxon>Embryophyta</taxon>
        <taxon>Tracheophyta</taxon>
        <taxon>Spermatophyta</taxon>
        <taxon>Magnoliopsida</taxon>
        <taxon>eudicotyledons</taxon>
        <taxon>Gunneridae</taxon>
        <taxon>Pentapetalae</taxon>
        <taxon>asterids</taxon>
        <taxon>Ericales</taxon>
        <taxon>Ericaceae</taxon>
        <taxon>Ericoideae</taxon>
        <taxon>Rhodoreae</taxon>
        <taxon>Rhododendron</taxon>
    </lineage>
</organism>
<reference evidence="2" key="1">
    <citation type="submission" date="2019-11" db="EMBL/GenBank/DDBJ databases">
        <authorList>
            <person name="Liu Y."/>
            <person name="Hou J."/>
            <person name="Li T.-Q."/>
            <person name="Guan C.-H."/>
            <person name="Wu X."/>
            <person name="Wu H.-Z."/>
            <person name="Ling F."/>
            <person name="Zhang R."/>
            <person name="Shi X.-G."/>
            <person name="Ren J.-P."/>
            <person name="Chen E.-F."/>
            <person name="Sun J.-M."/>
        </authorList>
    </citation>
    <scope>NUCLEOTIDE SEQUENCE</scope>
    <source>
        <strain evidence="2">Adult_tree_wgs_1</strain>
        <tissue evidence="2">Leaves</tissue>
    </source>
</reference>
<comment type="caution">
    <text evidence="2">The sequence shown here is derived from an EMBL/GenBank/DDBJ whole genome shotgun (WGS) entry which is preliminary data.</text>
</comment>
<dbReference type="EMBL" id="WJXA01000007">
    <property type="protein sequence ID" value="KAF7137993.1"/>
    <property type="molecule type" value="Genomic_DNA"/>
</dbReference>
<feature type="compositionally biased region" description="Low complexity" evidence="1">
    <location>
        <begin position="14"/>
        <end position="25"/>
    </location>
</feature>
<dbReference type="OrthoDB" id="1649880at2759"/>
<dbReference type="PANTHER" id="PTHR37748">
    <property type="entry name" value="PROTEIN, PUTATIVE-RELATED"/>
    <property type="match status" value="1"/>
</dbReference>
<dbReference type="Proteomes" id="UP000626092">
    <property type="component" value="Unassembled WGS sequence"/>
</dbReference>